<name>A0A9J6DME8_RHIMP</name>
<evidence type="ECO:0000256" key="1">
    <source>
        <dbReference type="SAM" id="MobiDB-lite"/>
    </source>
</evidence>
<dbReference type="AlphaFoldDB" id="A0A9J6DME8"/>
<proteinExistence type="predicted"/>
<accession>A0A9J6DME8</accession>
<feature type="region of interest" description="Disordered" evidence="1">
    <location>
        <begin position="1"/>
        <end position="22"/>
    </location>
</feature>
<keyword evidence="3" id="KW-1185">Reference proteome</keyword>
<evidence type="ECO:0000313" key="2">
    <source>
        <dbReference type="EMBL" id="KAH8023024.1"/>
    </source>
</evidence>
<reference evidence="2" key="2">
    <citation type="submission" date="2021-09" db="EMBL/GenBank/DDBJ databases">
        <authorList>
            <person name="Jia N."/>
            <person name="Wang J."/>
            <person name="Shi W."/>
            <person name="Du L."/>
            <person name="Sun Y."/>
            <person name="Zhan W."/>
            <person name="Jiang J."/>
            <person name="Wang Q."/>
            <person name="Zhang B."/>
            <person name="Ji P."/>
            <person name="Sakyi L.B."/>
            <person name="Cui X."/>
            <person name="Yuan T."/>
            <person name="Jiang B."/>
            <person name="Yang W."/>
            <person name="Lam T.T.-Y."/>
            <person name="Chang Q."/>
            <person name="Ding S."/>
            <person name="Wang X."/>
            <person name="Zhu J."/>
            <person name="Ruan X."/>
            <person name="Zhao L."/>
            <person name="Wei J."/>
            <person name="Que T."/>
            <person name="Du C."/>
            <person name="Cheng J."/>
            <person name="Dai P."/>
            <person name="Han X."/>
            <person name="Huang E."/>
            <person name="Gao Y."/>
            <person name="Liu J."/>
            <person name="Shao H."/>
            <person name="Ye R."/>
            <person name="Li L."/>
            <person name="Wei W."/>
            <person name="Wang X."/>
            <person name="Wang C."/>
            <person name="Huo Q."/>
            <person name="Li W."/>
            <person name="Guo W."/>
            <person name="Chen H."/>
            <person name="Chen S."/>
            <person name="Zhou L."/>
            <person name="Zhou L."/>
            <person name="Ni X."/>
            <person name="Tian J."/>
            <person name="Zhou Y."/>
            <person name="Sheng Y."/>
            <person name="Liu T."/>
            <person name="Pan Y."/>
            <person name="Xia L."/>
            <person name="Li J."/>
            <person name="Zhao F."/>
            <person name="Cao W."/>
        </authorList>
    </citation>
    <scope>NUCLEOTIDE SEQUENCE</scope>
    <source>
        <strain evidence="2">Rmic-2018</strain>
        <tissue evidence="2">Larvae</tissue>
    </source>
</reference>
<comment type="caution">
    <text evidence="2">The sequence shown here is derived from an EMBL/GenBank/DDBJ whole genome shotgun (WGS) entry which is preliminary data.</text>
</comment>
<organism evidence="2 3">
    <name type="scientific">Rhipicephalus microplus</name>
    <name type="common">Cattle tick</name>
    <name type="synonym">Boophilus microplus</name>
    <dbReference type="NCBI Taxonomy" id="6941"/>
    <lineage>
        <taxon>Eukaryota</taxon>
        <taxon>Metazoa</taxon>
        <taxon>Ecdysozoa</taxon>
        <taxon>Arthropoda</taxon>
        <taxon>Chelicerata</taxon>
        <taxon>Arachnida</taxon>
        <taxon>Acari</taxon>
        <taxon>Parasitiformes</taxon>
        <taxon>Ixodida</taxon>
        <taxon>Ixodoidea</taxon>
        <taxon>Ixodidae</taxon>
        <taxon>Rhipicephalinae</taxon>
        <taxon>Rhipicephalus</taxon>
        <taxon>Boophilus</taxon>
    </lineage>
</organism>
<feature type="region of interest" description="Disordered" evidence="1">
    <location>
        <begin position="45"/>
        <end position="73"/>
    </location>
</feature>
<gene>
    <name evidence="2" type="ORF">HPB51_010010</name>
</gene>
<evidence type="ECO:0000313" key="3">
    <source>
        <dbReference type="Proteomes" id="UP000821866"/>
    </source>
</evidence>
<protein>
    <submittedName>
        <fullName evidence="2">Uncharacterized protein</fullName>
    </submittedName>
</protein>
<dbReference type="Proteomes" id="UP000821866">
    <property type="component" value="Chromosome 6"/>
</dbReference>
<feature type="region of interest" description="Disordered" evidence="1">
    <location>
        <begin position="104"/>
        <end position="157"/>
    </location>
</feature>
<reference evidence="2" key="1">
    <citation type="journal article" date="2020" name="Cell">
        <title>Large-Scale Comparative Analyses of Tick Genomes Elucidate Their Genetic Diversity and Vector Capacities.</title>
        <authorList>
            <consortium name="Tick Genome and Microbiome Consortium (TIGMIC)"/>
            <person name="Jia N."/>
            <person name="Wang J."/>
            <person name="Shi W."/>
            <person name="Du L."/>
            <person name="Sun Y."/>
            <person name="Zhan W."/>
            <person name="Jiang J.F."/>
            <person name="Wang Q."/>
            <person name="Zhang B."/>
            <person name="Ji P."/>
            <person name="Bell-Sakyi L."/>
            <person name="Cui X.M."/>
            <person name="Yuan T.T."/>
            <person name="Jiang B.G."/>
            <person name="Yang W.F."/>
            <person name="Lam T.T."/>
            <person name="Chang Q.C."/>
            <person name="Ding S.J."/>
            <person name="Wang X.J."/>
            <person name="Zhu J.G."/>
            <person name="Ruan X.D."/>
            <person name="Zhao L."/>
            <person name="Wei J.T."/>
            <person name="Ye R.Z."/>
            <person name="Que T.C."/>
            <person name="Du C.H."/>
            <person name="Zhou Y.H."/>
            <person name="Cheng J.X."/>
            <person name="Dai P.F."/>
            <person name="Guo W.B."/>
            <person name="Han X.H."/>
            <person name="Huang E.J."/>
            <person name="Li L.F."/>
            <person name="Wei W."/>
            <person name="Gao Y.C."/>
            <person name="Liu J.Z."/>
            <person name="Shao H.Z."/>
            <person name="Wang X."/>
            <person name="Wang C.C."/>
            <person name="Yang T.C."/>
            <person name="Huo Q.B."/>
            <person name="Li W."/>
            <person name="Chen H.Y."/>
            <person name="Chen S.E."/>
            <person name="Zhou L.G."/>
            <person name="Ni X.B."/>
            <person name="Tian J.H."/>
            <person name="Sheng Y."/>
            <person name="Liu T."/>
            <person name="Pan Y.S."/>
            <person name="Xia L.Y."/>
            <person name="Li J."/>
            <person name="Zhao F."/>
            <person name="Cao W.C."/>
        </authorList>
    </citation>
    <scope>NUCLEOTIDE SEQUENCE</scope>
    <source>
        <strain evidence="2">Rmic-2018</strain>
    </source>
</reference>
<dbReference type="EMBL" id="JABSTU010000008">
    <property type="protein sequence ID" value="KAH8023024.1"/>
    <property type="molecule type" value="Genomic_DNA"/>
</dbReference>
<sequence length="157" mass="16416">MGGPSPREETTATEHAASHKDTRKFVTTAAASAIVQTFALILTQRGAESADSKPHPKTTNVSPTAPSAVDHTPLPIRTVNVNFKFRTSYANDDADAVDAVVAAPEDRVEPAPAIPAPPRAPMRHPGEAAPSHRQRDVAVPSAATPAPGDTPHLARLS</sequence>